<evidence type="ECO:0000313" key="2">
    <source>
        <dbReference type="Proteomes" id="UP001057402"/>
    </source>
</evidence>
<protein>
    <submittedName>
        <fullName evidence="1">Uncharacterized protein</fullName>
    </submittedName>
</protein>
<proteinExistence type="predicted"/>
<name>A0ACB9R4Q6_9MYRT</name>
<dbReference type="EMBL" id="CM042883">
    <property type="protein sequence ID" value="KAI4373875.1"/>
    <property type="molecule type" value="Genomic_DNA"/>
</dbReference>
<accession>A0ACB9R4Q6</accession>
<reference evidence="2" key="1">
    <citation type="journal article" date="2023" name="Front. Plant Sci.">
        <title>Chromosomal-level genome assembly of Melastoma candidum provides insights into trichome evolution.</title>
        <authorList>
            <person name="Zhong Y."/>
            <person name="Wu W."/>
            <person name="Sun C."/>
            <person name="Zou P."/>
            <person name="Liu Y."/>
            <person name="Dai S."/>
            <person name="Zhou R."/>
        </authorList>
    </citation>
    <scope>NUCLEOTIDE SEQUENCE [LARGE SCALE GENOMIC DNA]</scope>
</reference>
<gene>
    <name evidence="1" type="ORF">MLD38_011940</name>
</gene>
<evidence type="ECO:0000313" key="1">
    <source>
        <dbReference type="EMBL" id="KAI4373875.1"/>
    </source>
</evidence>
<keyword evidence="2" id="KW-1185">Reference proteome</keyword>
<sequence length="90" mass="9797">MDNVEGPIEVWVACSQLLIGVRYFYMCLNDLLAIGGGGNFALRLDGDLLSGTSGLCETFGNSCLAHSMDFELKNVELWGFIHSSSHIIRG</sequence>
<dbReference type="Proteomes" id="UP001057402">
    <property type="component" value="Chromosome 4"/>
</dbReference>
<comment type="caution">
    <text evidence="1">The sequence shown here is derived from an EMBL/GenBank/DDBJ whole genome shotgun (WGS) entry which is preliminary data.</text>
</comment>
<organism evidence="1 2">
    <name type="scientific">Melastoma candidum</name>
    <dbReference type="NCBI Taxonomy" id="119954"/>
    <lineage>
        <taxon>Eukaryota</taxon>
        <taxon>Viridiplantae</taxon>
        <taxon>Streptophyta</taxon>
        <taxon>Embryophyta</taxon>
        <taxon>Tracheophyta</taxon>
        <taxon>Spermatophyta</taxon>
        <taxon>Magnoliopsida</taxon>
        <taxon>eudicotyledons</taxon>
        <taxon>Gunneridae</taxon>
        <taxon>Pentapetalae</taxon>
        <taxon>rosids</taxon>
        <taxon>malvids</taxon>
        <taxon>Myrtales</taxon>
        <taxon>Melastomataceae</taxon>
        <taxon>Melastomatoideae</taxon>
        <taxon>Melastomateae</taxon>
        <taxon>Melastoma</taxon>
    </lineage>
</organism>